<evidence type="ECO:0000256" key="4">
    <source>
        <dbReference type="ARBA" id="ARBA00023136"/>
    </source>
</evidence>
<dbReference type="AlphaFoldDB" id="A0A9P3GRT0"/>
<dbReference type="PANTHER" id="PTHR23501">
    <property type="entry name" value="MAJOR FACILITATOR SUPERFAMILY"/>
    <property type="match status" value="1"/>
</dbReference>
<dbReference type="PROSITE" id="PS50850">
    <property type="entry name" value="MFS"/>
    <property type="match status" value="1"/>
</dbReference>
<dbReference type="EMBL" id="BPQB01000124">
    <property type="protein sequence ID" value="GJE99893.1"/>
    <property type="molecule type" value="Genomic_DNA"/>
</dbReference>
<evidence type="ECO:0000256" key="5">
    <source>
        <dbReference type="SAM" id="Phobius"/>
    </source>
</evidence>
<feature type="transmembrane region" description="Helical" evidence="5">
    <location>
        <begin position="210"/>
        <end position="230"/>
    </location>
</feature>
<feature type="transmembrane region" description="Helical" evidence="5">
    <location>
        <begin position="444"/>
        <end position="467"/>
    </location>
</feature>
<reference evidence="7 8" key="1">
    <citation type="submission" date="2021-08" db="EMBL/GenBank/DDBJ databases">
        <title>Draft Genome Sequence of Phanerochaete sordida strain YK-624.</title>
        <authorList>
            <person name="Mori T."/>
            <person name="Dohra H."/>
            <person name="Suzuki T."/>
            <person name="Kawagishi H."/>
            <person name="Hirai H."/>
        </authorList>
    </citation>
    <scope>NUCLEOTIDE SEQUENCE [LARGE SCALE GENOMIC DNA]</scope>
    <source>
        <strain evidence="7 8">YK-624</strain>
    </source>
</reference>
<evidence type="ECO:0000256" key="3">
    <source>
        <dbReference type="ARBA" id="ARBA00022989"/>
    </source>
</evidence>
<evidence type="ECO:0000256" key="2">
    <source>
        <dbReference type="ARBA" id="ARBA00022692"/>
    </source>
</evidence>
<feature type="transmembrane region" description="Helical" evidence="5">
    <location>
        <begin position="93"/>
        <end position="114"/>
    </location>
</feature>
<feature type="transmembrane region" description="Helical" evidence="5">
    <location>
        <begin position="350"/>
        <end position="372"/>
    </location>
</feature>
<feature type="transmembrane region" description="Helical" evidence="5">
    <location>
        <begin position="512"/>
        <end position="537"/>
    </location>
</feature>
<evidence type="ECO:0000256" key="1">
    <source>
        <dbReference type="ARBA" id="ARBA00004141"/>
    </source>
</evidence>
<dbReference type="InterPro" id="IPR011701">
    <property type="entry name" value="MFS"/>
</dbReference>
<feature type="transmembrane region" description="Helical" evidence="5">
    <location>
        <begin position="409"/>
        <end position="432"/>
    </location>
</feature>
<feature type="transmembrane region" description="Helical" evidence="5">
    <location>
        <begin position="121"/>
        <end position="141"/>
    </location>
</feature>
<feature type="transmembrane region" description="Helical" evidence="5">
    <location>
        <begin position="180"/>
        <end position="198"/>
    </location>
</feature>
<evidence type="ECO:0000313" key="7">
    <source>
        <dbReference type="EMBL" id="GJE99893.1"/>
    </source>
</evidence>
<dbReference type="Gene3D" id="1.20.1720.10">
    <property type="entry name" value="Multidrug resistance protein D"/>
    <property type="match status" value="1"/>
</dbReference>
<dbReference type="SUPFAM" id="SSF103473">
    <property type="entry name" value="MFS general substrate transporter"/>
    <property type="match status" value="1"/>
</dbReference>
<dbReference type="Pfam" id="PF07690">
    <property type="entry name" value="MFS_1"/>
    <property type="match status" value="1"/>
</dbReference>
<feature type="domain" description="Major facilitator superfamily (MFS) profile" evidence="6">
    <location>
        <begin position="58"/>
        <end position="504"/>
    </location>
</feature>
<name>A0A9P3GRT0_9APHY</name>
<dbReference type="GO" id="GO:0005886">
    <property type="term" value="C:plasma membrane"/>
    <property type="evidence" value="ECO:0007669"/>
    <property type="project" value="TreeGrafter"/>
</dbReference>
<evidence type="ECO:0000259" key="6">
    <source>
        <dbReference type="PROSITE" id="PS50850"/>
    </source>
</evidence>
<feature type="transmembrane region" description="Helical" evidence="5">
    <location>
        <begin position="251"/>
        <end position="270"/>
    </location>
</feature>
<comment type="subcellular location">
    <subcellularLocation>
        <location evidence="1">Membrane</location>
        <topology evidence="1">Multi-pass membrane protein</topology>
    </subcellularLocation>
</comment>
<keyword evidence="4 5" id="KW-0472">Membrane</keyword>
<proteinExistence type="predicted"/>
<feature type="transmembrane region" description="Helical" evidence="5">
    <location>
        <begin position="276"/>
        <end position="296"/>
    </location>
</feature>
<dbReference type="Proteomes" id="UP000703269">
    <property type="component" value="Unassembled WGS sequence"/>
</dbReference>
<feature type="transmembrane region" description="Helical" evidence="5">
    <location>
        <begin position="317"/>
        <end position="338"/>
    </location>
</feature>
<feature type="transmembrane region" description="Helical" evidence="5">
    <location>
        <begin position="384"/>
        <end position="403"/>
    </location>
</feature>
<feature type="transmembrane region" description="Helical" evidence="5">
    <location>
        <begin position="53"/>
        <end position="73"/>
    </location>
</feature>
<dbReference type="OrthoDB" id="3437016at2759"/>
<keyword evidence="3 5" id="KW-1133">Transmembrane helix</keyword>
<gene>
    <name evidence="7" type="ORF">PsYK624_161680</name>
</gene>
<feature type="transmembrane region" description="Helical" evidence="5">
    <location>
        <begin position="479"/>
        <end position="500"/>
    </location>
</feature>
<dbReference type="InterPro" id="IPR020846">
    <property type="entry name" value="MFS_dom"/>
</dbReference>
<dbReference type="PRINTS" id="PR01036">
    <property type="entry name" value="TCRTETB"/>
</dbReference>
<dbReference type="GO" id="GO:0022857">
    <property type="term" value="F:transmembrane transporter activity"/>
    <property type="evidence" value="ECO:0007669"/>
    <property type="project" value="InterPro"/>
</dbReference>
<organism evidence="7 8">
    <name type="scientific">Phanerochaete sordida</name>
    <dbReference type="NCBI Taxonomy" id="48140"/>
    <lineage>
        <taxon>Eukaryota</taxon>
        <taxon>Fungi</taxon>
        <taxon>Dikarya</taxon>
        <taxon>Basidiomycota</taxon>
        <taxon>Agaricomycotina</taxon>
        <taxon>Agaricomycetes</taxon>
        <taxon>Polyporales</taxon>
        <taxon>Phanerochaetaceae</taxon>
        <taxon>Phanerochaete</taxon>
    </lineage>
</organism>
<accession>A0A9P3GRT0</accession>
<dbReference type="PANTHER" id="PTHR23501:SF102">
    <property type="entry name" value="DRUG TRANSPORTER, PUTATIVE (AFU_ORTHOLOGUE AFUA_3G08530)-RELATED"/>
    <property type="match status" value="1"/>
</dbReference>
<feature type="transmembrane region" description="Helical" evidence="5">
    <location>
        <begin position="147"/>
        <end position="168"/>
    </location>
</feature>
<protein>
    <submittedName>
        <fullName evidence="7">MFS general substrate transporter</fullName>
    </submittedName>
</protein>
<comment type="caution">
    <text evidence="7">The sequence shown here is derived from an EMBL/GenBank/DDBJ whole genome shotgun (WGS) entry which is preliminary data.</text>
</comment>
<dbReference type="InterPro" id="IPR036259">
    <property type="entry name" value="MFS_trans_sf"/>
</dbReference>
<keyword evidence="8" id="KW-1185">Reference proteome</keyword>
<evidence type="ECO:0000313" key="8">
    <source>
        <dbReference type="Proteomes" id="UP000703269"/>
    </source>
</evidence>
<sequence length="565" mass="59324">MSVALPTLKHASSSSAELSMKAGAPLVAEEPAPSDDAAPASEGADPATPKRGLYFWLVMLAICTSVFLSALEYTSVSTALPTIVHDLQGEDFVWVPSAYVLAATALLPATGGVAQVFGRRVSMIAVLALFALGSALCGAAQNMTWLIAARAVQGAGGGGILSVTGIIIADLIPLRERAPFIALLGLTWATACAIGPSVGGALAKEGQWRWLFYLNLPINGLAAALVFFFLRVHSPRGSFVDKMKRLDWVGNVLIIASSSACVIGLTWGGVQFPWTSAHVLAPLIIGVVGILGFLVYEALVAREPLVPFSLIANRTSLSGYIQTFLTPVVVVAVIYYLPTYYQACKLASPLHAGVELLAICLVIAPMIVISGVSITRTKAYRPQLWAGWAFLMLAMGAMSTLTADSSTSASVGIPALAGVGAGFLYQATYYPVLAPLPVAQNAHAMALFSFCRVFAGVWGVTIGTAVLQTQLTSRLPADFLAAYPQGVAAAYSIIPTIAALPEPLQTQVRAAFADAIAVVWRVMVGIAGLGLLASLAMRSLPLHTDVDERWGLEEKREEGLARESA</sequence>
<keyword evidence="2 5" id="KW-0812">Transmembrane</keyword>